<feature type="binding site" evidence="6">
    <location>
        <position position="232"/>
    </location>
    <ligand>
        <name>substrate</name>
    </ligand>
</feature>
<evidence type="ECO:0000256" key="4">
    <source>
        <dbReference type="ARBA" id="ARBA00022801"/>
    </source>
</evidence>
<dbReference type="PANTHER" id="PTHR43028">
    <property type="entry name" value="3'(2'),5'-BISPHOSPHATE NUCLEOTIDASE 1"/>
    <property type="match status" value="1"/>
</dbReference>
<comment type="caution">
    <text evidence="7">The sequence shown here is derived from an EMBL/GenBank/DDBJ whole genome shotgun (WGS) entry which is preliminary data.</text>
</comment>
<feature type="binding site" evidence="6">
    <location>
        <begin position="107"/>
        <end position="110"/>
    </location>
    <ligand>
        <name>substrate</name>
    </ligand>
</feature>
<comment type="subcellular location">
    <subcellularLocation>
        <location evidence="6">Cell inner membrane</location>
        <topology evidence="6">Peripheral membrane protein</topology>
        <orientation evidence="6">Cytoplasmic side</orientation>
    </subcellularLocation>
</comment>
<feature type="binding site" evidence="6">
    <location>
        <position position="105"/>
    </location>
    <ligand>
        <name>Mg(2+)</name>
        <dbReference type="ChEBI" id="CHEBI:18420"/>
        <label>2</label>
    </ligand>
</feature>
<dbReference type="InterPro" id="IPR006240">
    <property type="entry name" value="CysQ"/>
</dbReference>
<feature type="binding site" evidence="6">
    <location>
        <position position="232"/>
    </location>
    <ligand>
        <name>Mg(2+)</name>
        <dbReference type="ChEBI" id="CHEBI:18420"/>
        <label>2</label>
    </ligand>
</feature>
<keyword evidence="5 6" id="KW-0472">Membrane</keyword>
<dbReference type="EMBL" id="JAHYBZ010000004">
    <property type="protein sequence ID" value="MBW6398965.1"/>
    <property type="molecule type" value="Genomic_DNA"/>
</dbReference>
<dbReference type="Pfam" id="PF00459">
    <property type="entry name" value="Inositol_P"/>
    <property type="match status" value="1"/>
</dbReference>
<comment type="function">
    <text evidence="6">Converts adenosine-3',5'-bisphosphate (PAP) to AMP.</text>
</comment>
<feature type="binding site" evidence="6">
    <location>
        <position position="105"/>
    </location>
    <ligand>
        <name>Mg(2+)</name>
        <dbReference type="ChEBI" id="CHEBI:18420"/>
        <label>1</label>
    </ligand>
</feature>
<evidence type="ECO:0000256" key="6">
    <source>
        <dbReference type="HAMAP-Rule" id="MF_02095"/>
    </source>
</evidence>
<evidence type="ECO:0000256" key="1">
    <source>
        <dbReference type="ARBA" id="ARBA00005289"/>
    </source>
</evidence>
<feature type="binding site" evidence="6">
    <location>
        <position position="108"/>
    </location>
    <ligand>
        <name>Mg(2+)</name>
        <dbReference type="ChEBI" id="CHEBI:18420"/>
        <label>2</label>
    </ligand>
</feature>
<feature type="binding site" evidence="6">
    <location>
        <position position="87"/>
    </location>
    <ligand>
        <name>substrate</name>
    </ligand>
</feature>
<reference evidence="7 8" key="1">
    <citation type="submission" date="2021-07" db="EMBL/GenBank/DDBJ databases">
        <authorList>
            <person name="So Y."/>
        </authorList>
    </citation>
    <scope>NUCLEOTIDE SEQUENCE [LARGE SCALE GENOMIC DNA]</scope>
    <source>
        <strain evidence="7 8">HJA6</strain>
    </source>
</reference>
<name>A0ABS7A9I9_9PROT</name>
<dbReference type="EC" id="3.1.3.7" evidence="6"/>
<accession>A0ABS7A9I9</accession>
<evidence type="ECO:0000256" key="3">
    <source>
        <dbReference type="ARBA" id="ARBA00022519"/>
    </source>
</evidence>
<comment type="similarity">
    <text evidence="1 6">Belongs to the inositol monophosphatase superfamily. CysQ family.</text>
</comment>
<protein>
    <recommendedName>
        <fullName evidence="6">3'(2'),5'-bisphosphate nucleotidase CysQ</fullName>
        <ecNumber evidence="6">3.1.3.7</ecNumber>
    </recommendedName>
    <alternativeName>
        <fullName evidence="6">3'(2'),5-bisphosphonucleoside 3'(2')-phosphohydrolase</fullName>
    </alternativeName>
    <alternativeName>
        <fullName evidence="6">3'-phosphoadenosine 5'-phosphate phosphatase</fullName>
        <shortName evidence="6">PAP phosphatase</shortName>
    </alternativeName>
</protein>
<keyword evidence="2 6" id="KW-1003">Cell membrane</keyword>
<keyword evidence="3 6" id="KW-0997">Cell inner membrane</keyword>
<evidence type="ECO:0000256" key="5">
    <source>
        <dbReference type="ARBA" id="ARBA00023136"/>
    </source>
</evidence>
<evidence type="ECO:0000313" key="8">
    <source>
        <dbReference type="Proteomes" id="UP001196565"/>
    </source>
</evidence>
<dbReference type="SUPFAM" id="SSF56655">
    <property type="entry name" value="Carbohydrate phosphatase"/>
    <property type="match status" value="1"/>
</dbReference>
<dbReference type="Gene3D" id="3.40.190.80">
    <property type="match status" value="1"/>
</dbReference>
<dbReference type="PRINTS" id="PR00377">
    <property type="entry name" value="IMPHPHTASES"/>
</dbReference>
<feature type="binding site" evidence="6">
    <location>
        <position position="107"/>
    </location>
    <ligand>
        <name>Mg(2+)</name>
        <dbReference type="ChEBI" id="CHEBI:18420"/>
        <label>1</label>
    </ligand>
</feature>
<dbReference type="HAMAP" id="MF_02095">
    <property type="entry name" value="CysQ"/>
    <property type="match status" value="1"/>
</dbReference>
<sequence length="275" mass="28544">MLAQVALHHDIEELSRVITDAGARTRLSRIFAAIAEEAGAAILAVYGHAAATAKADGSPVTEADLAAHRVILAGLARDCPGIPVVSEEDAAHRAPDPAETFILVDPLDGTREFISRNGEFTVNIALVEGGRPVVGVVLAPALGRLWAGAVGAGAWTKQVGEADWHRIGCRAPESEGVVAVASRSHRDEATEAFLAEQPVAGLRSVGSSLKFCLVAAGEADVYPRFGPTMEWDTAAGQAVLDAAGGQVVGPDGAPFRYGKSGWRNGPFIGWGARKG</sequence>
<dbReference type="NCBIfam" id="TIGR01331">
    <property type="entry name" value="bisphos_cysQ"/>
    <property type="match status" value="1"/>
</dbReference>
<evidence type="ECO:0000313" key="7">
    <source>
        <dbReference type="EMBL" id="MBW6398965.1"/>
    </source>
</evidence>
<dbReference type="Gene3D" id="3.30.540.10">
    <property type="entry name" value="Fructose-1,6-Bisphosphatase, subunit A, domain 1"/>
    <property type="match status" value="1"/>
</dbReference>
<dbReference type="InterPro" id="IPR050725">
    <property type="entry name" value="CysQ/Inositol_MonoPase"/>
</dbReference>
<dbReference type="CDD" id="cd01638">
    <property type="entry name" value="CysQ"/>
    <property type="match status" value="1"/>
</dbReference>
<gene>
    <name evidence="6 7" type="primary">cysQ</name>
    <name evidence="7" type="ORF">KPL78_13960</name>
</gene>
<dbReference type="PROSITE" id="PS00630">
    <property type="entry name" value="IMP_2"/>
    <property type="match status" value="1"/>
</dbReference>
<feature type="binding site" evidence="6">
    <location>
        <position position="87"/>
    </location>
    <ligand>
        <name>Mg(2+)</name>
        <dbReference type="ChEBI" id="CHEBI:18420"/>
        <label>1</label>
    </ligand>
</feature>
<dbReference type="Proteomes" id="UP001196565">
    <property type="component" value="Unassembled WGS sequence"/>
</dbReference>
<dbReference type="InterPro" id="IPR000760">
    <property type="entry name" value="Inositol_monophosphatase-like"/>
</dbReference>
<keyword evidence="6" id="KW-0460">Magnesium</keyword>
<dbReference type="InterPro" id="IPR020550">
    <property type="entry name" value="Inositol_monophosphatase_CS"/>
</dbReference>
<evidence type="ECO:0000256" key="2">
    <source>
        <dbReference type="ARBA" id="ARBA00022475"/>
    </source>
</evidence>
<keyword evidence="4 6" id="KW-0378">Hydrolase</keyword>
<comment type="catalytic activity">
    <reaction evidence="6">
        <text>adenosine 3',5'-bisphosphate + H2O = AMP + phosphate</text>
        <dbReference type="Rhea" id="RHEA:10040"/>
        <dbReference type="ChEBI" id="CHEBI:15377"/>
        <dbReference type="ChEBI" id="CHEBI:43474"/>
        <dbReference type="ChEBI" id="CHEBI:58343"/>
        <dbReference type="ChEBI" id="CHEBI:456215"/>
        <dbReference type="EC" id="3.1.3.7"/>
    </reaction>
</comment>
<keyword evidence="6" id="KW-0479">Metal-binding</keyword>
<keyword evidence="8" id="KW-1185">Reference proteome</keyword>
<proteinExistence type="inferred from homology"/>
<dbReference type="PANTHER" id="PTHR43028:SF5">
    <property type="entry name" value="3'(2'),5'-BISPHOSPHATE NUCLEOTIDASE 1"/>
    <property type="match status" value="1"/>
</dbReference>
<dbReference type="GO" id="GO:0008441">
    <property type="term" value="F:3'(2'),5'-bisphosphate nucleotidase activity"/>
    <property type="evidence" value="ECO:0007669"/>
    <property type="project" value="UniProtKB-EC"/>
</dbReference>
<organism evidence="7 8">
    <name type="scientific">Roseomonas alba</name>
    <dbReference type="NCBI Taxonomy" id="2846776"/>
    <lineage>
        <taxon>Bacteria</taxon>
        <taxon>Pseudomonadati</taxon>
        <taxon>Pseudomonadota</taxon>
        <taxon>Alphaproteobacteria</taxon>
        <taxon>Acetobacterales</taxon>
        <taxon>Roseomonadaceae</taxon>
        <taxon>Roseomonas</taxon>
    </lineage>
</organism>
<comment type="cofactor">
    <cofactor evidence="6">
        <name>Mg(2+)</name>
        <dbReference type="ChEBI" id="CHEBI:18420"/>
    </cofactor>
</comment>